<feature type="region of interest" description="Disordered" evidence="2">
    <location>
        <begin position="367"/>
        <end position="448"/>
    </location>
</feature>
<dbReference type="OrthoDB" id="4203839at2759"/>
<evidence type="ECO:0000313" key="3">
    <source>
        <dbReference type="EMBL" id="CEJ80012.1"/>
    </source>
</evidence>
<dbReference type="STRING" id="1531966.A0A0A1T1A0"/>
<feature type="compositionally biased region" description="Low complexity" evidence="2">
    <location>
        <begin position="20"/>
        <end position="29"/>
    </location>
</feature>
<evidence type="ECO:0000256" key="2">
    <source>
        <dbReference type="SAM" id="MobiDB-lite"/>
    </source>
</evidence>
<protein>
    <submittedName>
        <fullName evidence="3">Uncharacterized protein</fullName>
    </submittedName>
</protein>
<reference evidence="3 4" key="1">
    <citation type="journal article" date="2015" name="Genome Announc.">
        <title>Draft Genome Sequence and Gene Annotation of the Entomopathogenic Fungus Verticillium hemipterigenum.</title>
        <authorList>
            <person name="Horn F."/>
            <person name="Habel A."/>
            <person name="Scharf D.H."/>
            <person name="Dworschak J."/>
            <person name="Brakhage A.A."/>
            <person name="Guthke R."/>
            <person name="Hertweck C."/>
            <person name="Linde J."/>
        </authorList>
    </citation>
    <scope>NUCLEOTIDE SEQUENCE [LARGE SCALE GENOMIC DNA]</scope>
</reference>
<feature type="region of interest" description="Disordered" evidence="2">
    <location>
        <begin position="1"/>
        <end position="29"/>
    </location>
</feature>
<feature type="compositionally biased region" description="Low complexity" evidence="2">
    <location>
        <begin position="367"/>
        <end position="377"/>
    </location>
</feature>
<dbReference type="Proteomes" id="UP000039046">
    <property type="component" value="Unassembled WGS sequence"/>
</dbReference>
<keyword evidence="4" id="KW-1185">Reference proteome</keyword>
<evidence type="ECO:0000313" key="4">
    <source>
        <dbReference type="Proteomes" id="UP000039046"/>
    </source>
</evidence>
<name>A0A0A1T1A0_9HYPO</name>
<keyword evidence="1" id="KW-0175">Coiled coil</keyword>
<proteinExistence type="predicted"/>
<feature type="coiled-coil region" evidence="1">
    <location>
        <begin position="124"/>
        <end position="207"/>
    </location>
</feature>
<evidence type="ECO:0000256" key="1">
    <source>
        <dbReference type="SAM" id="Coils"/>
    </source>
</evidence>
<organism evidence="3 4">
    <name type="scientific">[Torrubiella] hemipterigena</name>
    <dbReference type="NCBI Taxonomy" id="1531966"/>
    <lineage>
        <taxon>Eukaryota</taxon>
        <taxon>Fungi</taxon>
        <taxon>Dikarya</taxon>
        <taxon>Ascomycota</taxon>
        <taxon>Pezizomycotina</taxon>
        <taxon>Sordariomycetes</taxon>
        <taxon>Hypocreomycetidae</taxon>
        <taxon>Hypocreales</taxon>
        <taxon>Clavicipitaceae</taxon>
        <taxon>Clavicipitaceae incertae sedis</taxon>
        <taxon>'Torrubiella' clade</taxon>
    </lineage>
</organism>
<dbReference type="EMBL" id="CDHN01000001">
    <property type="protein sequence ID" value="CEJ80012.1"/>
    <property type="molecule type" value="Genomic_DNA"/>
</dbReference>
<accession>A0A0A1T1A0</accession>
<dbReference type="HOGENOM" id="CLU_362111_0_0_1"/>
<feature type="region of interest" description="Disordered" evidence="2">
    <location>
        <begin position="319"/>
        <end position="346"/>
    </location>
</feature>
<gene>
    <name evidence="3" type="ORF">VHEMI00219</name>
</gene>
<sequence>MTATDLKIPSAQRDLDTFDPISRVSSPSRSSAAAASIATSTTMLTVNFSTPLTGPARAERIKQMSDKHPAFEKSRLSQQILVKIQHSLRRMPGISASESSEIIEQLQEVGQIINNETTALVDALANMSLDQEETEKALARLSIEGNLAKAETDSKESKIESLTSELKEETEKRRHAEAAVEEAVENLQKLSNECRELKARNEDDGSKTPEIIRNLEETIKHLGEQVNSRRSIWLMKNTDPDSVARAIETLAVSVQDNPSAHRALMSLKPNAVPDDLHENGGSDFSRMINEFPAPVRPQSAFQPIHRTASGPMAKASNFHLSNGRVPSGPPARRYQGSWGSNAYSQPLRHGHASNSLIPVSSFSQMGSRKSFSGSRFSPGDRDSGRWYGQSDGFEGRTGSFARGREMYPPTPTASNRGRYGRHADSQGGGFQDFQPLHGPGNALVPHSSSGPLVHTGERYVQGWHDSVMELYNLIRIFVENHSVRHDAGLARRVSGTAIWPILLATYYPLSEPEAASYLDFHLRDASSKSCLITRVIIDYIVNRVWVPGAWTGQDSEISYSLLEIERDLEKMHGQTSSLRQPLLDRQATIVNGIIKGEMGSAFNKTKIEEVTRTLLTNLKPLIDRNTDPKDAYQDMEKVAENAWDLSSRILTSRLTFDFRFPEIGSRFSSQSMVPIWPEGDPMELQAKHWRIALVTTPVITCRNDTGTNISAHSVALADVFCMQ</sequence>
<dbReference type="AlphaFoldDB" id="A0A0A1T1A0"/>